<dbReference type="Proteomes" id="UP000824120">
    <property type="component" value="Chromosome 6"/>
</dbReference>
<comment type="caution">
    <text evidence="2">The sequence shown here is derived from an EMBL/GenBank/DDBJ whole genome shotgun (WGS) entry which is preliminary data.</text>
</comment>
<evidence type="ECO:0000313" key="2">
    <source>
        <dbReference type="EMBL" id="KAG5599242.1"/>
    </source>
</evidence>
<feature type="region of interest" description="Disordered" evidence="1">
    <location>
        <begin position="1"/>
        <end position="23"/>
    </location>
</feature>
<keyword evidence="3" id="KW-1185">Reference proteome</keyword>
<gene>
    <name evidence="2" type="ORF">H5410_030612</name>
</gene>
<dbReference type="EMBL" id="JACXVP010000006">
    <property type="protein sequence ID" value="KAG5599242.1"/>
    <property type="molecule type" value="Genomic_DNA"/>
</dbReference>
<name>A0A9J5YG47_SOLCO</name>
<accession>A0A9J5YG47</accession>
<reference evidence="2 3" key="1">
    <citation type="submission" date="2020-09" db="EMBL/GenBank/DDBJ databases">
        <title>De no assembly of potato wild relative species, Solanum commersonii.</title>
        <authorList>
            <person name="Cho K."/>
        </authorList>
    </citation>
    <scope>NUCLEOTIDE SEQUENCE [LARGE SCALE GENOMIC DNA]</scope>
    <source>
        <strain evidence="2">LZ3.2</strain>
        <tissue evidence="2">Leaf</tissue>
    </source>
</reference>
<dbReference type="AlphaFoldDB" id="A0A9J5YG47"/>
<evidence type="ECO:0000313" key="3">
    <source>
        <dbReference type="Proteomes" id="UP000824120"/>
    </source>
</evidence>
<evidence type="ECO:0000256" key="1">
    <source>
        <dbReference type="SAM" id="MobiDB-lite"/>
    </source>
</evidence>
<feature type="non-terminal residue" evidence="2">
    <location>
        <position position="1"/>
    </location>
</feature>
<sequence length="70" mass="7999">SGSTPHKLGASENQKFGKSPQKFKSRKTMFNPNLIGYPYDFEFTKTKGFEGSIKGNTMIKEEEYEYTHGK</sequence>
<protein>
    <submittedName>
        <fullName evidence="2">Uncharacterized protein</fullName>
    </submittedName>
</protein>
<organism evidence="2 3">
    <name type="scientific">Solanum commersonii</name>
    <name type="common">Commerson's wild potato</name>
    <name type="synonym">Commerson's nightshade</name>
    <dbReference type="NCBI Taxonomy" id="4109"/>
    <lineage>
        <taxon>Eukaryota</taxon>
        <taxon>Viridiplantae</taxon>
        <taxon>Streptophyta</taxon>
        <taxon>Embryophyta</taxon>
        <taxon>Tracheophyta</taxon>
        <taxon>Spermatophyta</taxon>
        <taxon>Magnoliopsida</taxon>
        <taxon>eudicotyledons</taxon>
        <taxon>Gunneridae</taxon>
        <taxon>Pentapetalae</taxon>
        <taxon>asterids</taxon>
        <taxon>lamiids</taxon>
        <taxon>Solanales</taxon>
        <taxon>Solanaceae</taxon>
        <taxon>Solanoideae</taxon>
        <taxon>Solaneae</taxon>
        <taxon>Solanum</taxon>
    </lineage>
</organism>
<proteinExistence type="predicted"/>